<organism evidence="1 2">
    <name type="scientific">Cinchona calisaya</name>
    <dbReference type="NCBI Taxonomy" id="153742"/>
    <lineage>
        <taxon>Eukaryota</taxon>
        <taxon>Viridiplantae</taxon>
        <taxon>Streptophyta</taxon>
        <taxon>Embryophyta</taxon>
        <taxon>Tracheophyta</taxon>
        <taxon>Spermatophyta</taxon>
        <taxon>Magnoliopsida</taxon>
        <taxon>eudicotyledons</taxon>
        <taxon>Gunneridae</taxon>
        <taxon>Pentapetalae</taxon>
        <taxon>asterids</taxon>
        <taxon>lamiids</taxon>
        <taxon>Gentianales</taxon>
        <taxon>Rubiaceae</taxon>
        <taxon>Cinchonoideae</taxon>
        <taxon>Cinchoneae</taxon>
        <taxon>Cinchona</taxon>
    </lineage>
</organism>
<dbReference type="AlphaFoldDB" id="A0ABD2ZZ63"/>
<reference evidence="1 2" key="1">
    <citation type="submission" date="2024-11" db="EMBL/GenBank/DDBJ databases">
        <title>A near-complete genome assembly of Cinchona calisaya.</title>
        <authorList>
            <person name="Lian D.C."/>
            <person name="Zhao X.W."/>
            <person name="Wei L."/>
        </authorList>
    </citation>
    <scope>NUCLEOTIDE SEQUENCE [LARGE SCALE GENOMIC DNA]</scope>
    <source>
        <tissue evidence="1">Nenye</tissue>
    </source>
</reference>
<sequence>KKEEAFQVRWEGNWKRSGKEGEWEGEGVEIYWGRGGGDLVGRRHEVVAEGEIEKVRDMMMSRHDWVEC</sequence>
<feature type="non-terminal residue" evidence="1">
    <location>
        <position position="1"/>
    </location>
</feature>
<evidence type="ECO:0000313" key="2">
    <source>
        <dbReference type="Proteomes" id="UP001630127"/>
    </source>
</evidence>
<evidence type="ECO:0000313" key="1">
    <source>
        <dbReference type="EMBL" id="KAL3522828.1"/>
    </source>
</evidence>
<dbReference type="Proteomes" id="UP001630127">
    <property type="component" value="Unassembled WGS sequence"/>
</dbReference>
<proteinExistence type="predicted"/>
<name>A0ABD2ZZ63_9GENT</name>
<dbReference type="EMBL" id="JBJUIK010000007">
    <property type="protein sequence ID" value="KAL3522828.1"/>
    <property type="molecule type" value="Genomic_DNA"/>
</dbReference>
<protein>
    <submittedName>
        <fullName evidence="1">Uncharacterized protein</fullName>
    </submittedName>
</protein>
<accession>A0ABD2ZZ63</accession>
<keyword evidence="2" id="KW-1185">Reference proteome</keyword>
<gene>
    <name evidence="1" type="ORF">ACH5RR_015662</name>
</gene>
<comment type="caution">
    <text evidence="1">The sequence shown here is derived from an EMBL/GenBank/DDBJ whole genome shotgun (WGS) entry which is preliminary data.</text>
</comment>